<dbReference type="HAMAP" id="MF_00528">
    <property type="entry name" value="Maf"/>
    <property type="match status" value="1"/>
</dbReference>
<keyword evidence="2 5" id="KW-0963">Cytoplasm</keyword>
<comment type="catalytic activity">
    <reaction evidence="5">
        <text>a ribonucleoside 5'-triphosphate + H2O = a ribonucleoside 5'-phosphate + diphosphate + H(+)</text>
        <dbReference type="Rhea" id="RHEA:23996"/>
        <dbReference type="ChEBI" id="CHEBI:15377"/>
        <dbReference type="ChEBI" id="CHEBI:15378"/>
        <dbReference type="ChEBI" id="CHEBI:33019"/>
        <dbReference type="ChEBI" id="CHEBI:58043"/>
        <dbReference type="ChEBI" id="CHEBI:61557"/>
        <dbReference type="EC" id="3.6.1.9"/>
    </reaction>
</comment>
<dbReference type="InterPro" id="IPR003697">
    <property type="entry name" value="Maf-like"/>
</dbReference>
<comment type="caution">
    <text evidence="6">The sequence shown here is derived from an EMBL/GenBank/DDBJ whole genome shotgun (WGS) entry which is preliminary data.</text>
</comment>
<comment type="catalytic activity">
    <reaction evidence="5">
        <text>a 2'-deoxyribonucleoside 5'-triphosphate + H2O = a 2'-deoxyribonucleoside 5'-phosphate + diphosphate + H(+)</text>
        <dbReference type="Rhea" id="RHEA:44644"/>
        <dbReference type="ChEBI" id="CHEBI:15377"/>
        <dbReference type="ChEBI" id="CHEBI:15378"/>
        <dbReference type="ChEBI" id="CHEBI:33019"/>
        <dbReference type="ChEBI" id="CHEBI:61560"/>
        <dbReference type="ChEBI" id="CHEBI:65317"/>
        <dbReference type="EC" id="3.6.1.9"/>
    </reaction>
</comment>
<evidence type="ECO:0000256" key="3">
    <source>
        <dbReference type="ARBA" id="ARBA00022801"/>
    </source>
</evidence>
<evidence type="ECO:0000256" key="4">
    <source>
        <dbReference type="ARBA" id="ARBA00023080"/>
    </source>
</evidence>
<dbReference type="SUPFAM" id="SSF52972">
    <property type="entry name" value="ITPase-like"/>
    <property type="match status" value="1"/>
</dbReference>
<dbReference type="AlphaFoldDB" id="A0A520N0C1"/>
<comment type="cofactor">
    <cofactor evidence="5">
        <name>a divalent metal cation</name>
        <dbReference type="ChEBI" id="CHEBI:60240"/>
    </cofactor>
</comment>
<dbReference type="Proteomes" id="UP000315825">
    <property type="component" value="Unassembled WGS sequence"/>
</dbReference>
<dbReference type="GO" id="GO:0005737">
    <property type="term" value="C:cytoplasm"/>
    <property type="evidence" value="ECO:0007669"/>
    <property type="project" value="UniProtKB-SubCell"/>
</dbReference>
<dbReference type="Pfam" id="PF02545">
    <property type="entry name" value="Maf"/>
    <property type="match status" value="1"/>
</dbReference>
<dbReference type="EMBL" id="SHBE01000002">
    <property type="protein sequence ID" value="RZO26924.1"/>
    <property type="molecule type" value="Genomic_DNA"/>
</dbReference>
<comment type="caution">
    <text evidence="5">Lacks conserved residue(s) required for the propagation of feature annotation.</text>
</comment>
<dbReference type="GO" id="GO:0009117">
    <property type="term" value="P:nucleotide metabolic process"/>
    <property type="evidence" value="ECO:0007669"/>
    <property type="project" value="UniProtKB-KW"/>
</dbReference>
<evidence type="ECO:0000256" key="5">
    <source>
        <dbReference type="HAMAP-Rule" id="MF_00528"/>
    </source>
</evidence>
<keyword evidence="4 5" id="KW-0546">Nucleotide metabolism</keyword>
<dbReference type="Gene3D" id="3.90.950.10">
    <property type="match status" value="1"/>
</dbReference>
<evidence type="ECO:0000256" key="1">
    <source>
        <dbReference type="ARBA" id="ARBA00004496"/>
    </source>
</evidence>
<dbReference type="PANTHER" id="PTHR43213">
    <property type="entry name" value="BIFUNCTIONAL DTTP/UTP PYROPHOSPHATASE/METHYLTRANSFERASE PROTEIN-RELATED"/>
    <property type="match status" value="1"/>
</dbReference>
<keyword evidence="3 5" id="KW-0378">Hydrolase</keyword>
<comment type="similarity">
    <text evidence="5">Belongs to the Maf family.</text>
</comment>
<dbReference type="PIRSF" id="PIRSF006305">
    <property type="entry name" value="Maf"/>
    <property type="match status" value="1"/>
</dbReference>
<organism evidence="6 7">
    <name type="scientific">SAR86 cluster bacterium</name>
    <dbReference type="NCBI Taxonomy" id="2030880"/>
    <lineage>
        <taxon>Bacteria</taxon>
        <taxon>Pseudomonadati</taxon>
        <taxon>Pseudomonadota</taxon>
        <taxon>Gammaproteobacteria</taxon>
        <taxon>SAR86 cluster</taxon>
    </lineage>
</organism>
<evidence type="ECO:0000256" key="2">
    <source>
        <dbReference type="ARBA" id="ARBA00022490"/>
    </source>
</evidence>
<feature type="active site" description="Proton acceptor" evidence="5">
    <location>
        <position position="73"/>
    </location>
</feature>
<dbReference type="PANTHER" id="PTHR43213:SF10">
    <property type="entry name" value="7-METHYL-GTP PYROPHOSPHATASE"/>
    <property type="match status" value="1"/>
</dbReference>
<sequence length="190" mass="21621">MKRNPLVLGSSSKIRSEIISKYNYPYITTNHKINEEEEKLLFDDPVKLNLHLATQKSLSLSNDFKDHIILGCDQICLLDREVFSKPNTVTNAVNNLKKLSGKTHQLVGSYVFSQNNSVLFSETVTVNMEMRILTKDEIIDYVKLDNPLKSCGSYMFEKNGYKLFSMVDGSIEDINGLPFGNLLSKLKEYV</sequence>
<name>A0A520N0C1_9GAMM</name>
<comment type="subcellular location">
    <subcellularLocation>
        <location evidence="1 5">Cytoplasm</location>
    </subcellularLocation>
</comment>
<dbReference type="EC" id="3.6.1.9" evidence="5"/>
<proteinExistence type="inferred from homology"/>
<comment type="function">
    <text evidence="5">Nucleoside triphosphate pyrophosphatase. May have a dual role in cell division arrest and in preventing the incorporation of modified nucleotides into cellular nucleic acids.</text>
</comment>
<evidence type="ECO:0000313" key="6">
    <source>
        <dbReference type="EMBL" id="RZO26924.1"/>
    </source>
</evidence>
<protein>
    <recommendedName>
        <fullName evidence="5">Nucleoside triphosphate pyrophosphatase</fullName>
        <ecNumber evidence="5">3.6.1.9</ecNumber>
    </recommendedName>
    <alternativeName>
        <fullName evidence="5">Nucleotide pyrophosphatase</fullName>
        <shortName evidence="5">Nucleotide PPase</shortName>
    </alternativeName>
</protein>
<reference evidence="6 7" key="1">
    <citation type="submission" date="2019-02" db="EMBL/GenBank/DDBJ databases">
        <title>Prokaryotic population dynamics and viral predation in marine succession experiment using metagenomics: the confinement effect.</title>
        <authorList>
            <person name="Haro-Moreno J.M."/>
            <person name="Rodriguez-Valera F."/>
            <person name="Lopez-Perez M."/>
        </authorList>
    </citation>
    <scope>NUCLEOTIDE SEQUENCE [LARGE SCALE GENOMIC DNA]</scope>
    <source>
        <strain evidence="6">MED-G159</strain>
    </source>
</reference>
<evidence type="ECO:0000313" key="7">
    <source>
        <dbReference type="Proteomes" id="UP000315825"/>
    </source>
</evidence>
<dbReference type="GO" id="GO:0047429">
    <property type="term" value="F:nucleoside triphosphate diphosphatase activity"/>
    <property type="evidence" value="ECO:0007669"/>
    <property type="project" value="UniProtKB-EC"/>
</dbReference>
<gene>
    <name evidence="6" type="ORF">EVA92_01895</name>
</gene>
<dbReference type="InterPro" id="IPR029001">
    <property type="entry name" value="ITPase-like_fam"/>
</dbReference>
<accession>A0A520N0C1</accession>